<dbReference type="NCBIfam" id="TIGR03725">
    <property type="entry name" value="T6A_YeaZ"/>
    <property type="match status" value="1"/>
</dbReference>
<dbReference type="CDD" id="cd24032">
    <property type="entry name" value="ASKHA_NBD_TsaB"/>
    <property type="match status" value="1"/>
</dbReference>
<dbReference type="SUPFAM" id="SSF53067">
    <property type="entry name" value="Actin-like ATPase domain"/>
    <property type="match status" value="2"/>
</dbReference>
<reference evidence="3" key="1">
    <citation type="journal article" date="2019" name="Int. J. Syst. Evol. Microbiol.">
        <title>The Global Catalogue of Microorganisms (GCM) 10K type strain sequencing project: providing services to taxonomists for standard genome sequencing and annotation.</title>
        <authorList>
            <consortium name="The Broad Institute Genomics Platform"/>
            <consortium name="The Broad Institute Genome Sequencing Center for Infectious Disease"/>
            <person name="Wu L."/>
            <person name="Ma J."/>
        </authorList>
    </citation>
    <scope>NUCLEOTIDE SEQUENCE [LARGE SCALE GENOMIC DNA]</scope>
    <source>
        <strain evidence="3">KCTC 13128</strain>
    </source>
</reference>
<comment type="caution">
    <text evidence="2">The sequence shown here is derived from an EMBL/GenBank/DDBJ whole genome shotgun (WGS) entry which is preliminary data.</text>
</comment>
<accession>A0ABV7D0A4</accession>
<dbReference type="Gene3D" id="3.30.420.40">
    <property type="match status" value="2"/>
</dbReference>
<dbReference type="Pfam" id="PF00814">
    <property type="entry name" value="TsaD"/>
    <property type="match status" value="1"/>
</dbReference>
<evidence type="ECO:0000259" key="1">
    <source>
        <dbReference type="Pfam" id="PF00814"/>
    </source>
</evidence>
<protein>
    <submittedName>
        <fullName evidence="2">tRNA (Adenosine(37)-N6)-threonylcarbamoyltransferase complex dimerization subunit type 1 TsaB</fullName>
        <ecNumber evidence="2">2.3.1.234</ecNumber>
    </submittedName>
</protein>
<sequence>MNTLAIDTSNQIMGVAILKDGQLIGEIMTNLAKNHSVRLMPAIQQLMEEVSMKPEDLDQIVVAKGPGSYTGVRIGLSTAKSMAWALGIPVTGVSSLEVLSYQGRFFNGMVCPFFDARRGLVYSGVFEWGNERMSLIREEANLPMEDLLEDVAAREKKVLFISPDIAKHGERIRQYFGDLAVIPDAPYHMPKAGHLALAAMGKEKDDKHTLVPNYLRLAEAEAKWLEAQKEQEK</sequence>
<keyword evidence="2" id="KW-0808">Transferase</keyword>
<dbReference type="EC" id="2.3.1.234" evidence="2"/>
<dbReference type="Proteomes" id="UP001595279">
    <property type="component" value="Unassembled WGS sequence"/>
</dbReference>
<dbReference type="EMBL" id="JBHRSA010000056">
    <property type="protein sequence ID" value="MFC3041640.1"/>
    <property type="molecule type" value="Genomic_DNA"/>
</dbReference>
<evidence type="ECO:0000313" key="2">
    <source>
        <dbReference type="EMBL" id="MFC3041640.1"/>
    </source>
</evidence>
<dbReference type="GO" id="GO:0061711">
    <property type="term" value="F:tRNA N(6)-L-threonylcarbamoyladenine synthase activity"/>
    <property type="evidence" value="ECO:0007669"/>
    <property type="project" value="UniProtKB-EC"/>
</dbReference>
<dbReference type="InterPro" id="IPR000905">
    <property type="entry name" value="Gcp-like_dom"/>
</dbReference>
<gene>
    <name evidence="2" type="primary">tsaB</name>
    <name evidence="2" type="ORF">ACFOGI_15440</name>
</gene>
<dbReference type="PANTHER" id="PTHR11735:SF11">
    <property type="entry name" value="TRNA THREONYLCARBAMOYLADENOSINE BIOSYNTHESIS PROTEIN TSAB"/>
    <property type="match status" value="1"/>
</dbReference>
<name>A0ABV7D0A4_9BACI</name>
<evidence type="ECO:0000313" key="3">
    <source>
        <dbReference type="Proteomes" id="UP001595279"/>
    </source>
</evidence>
<dbReference type="InterPro" id="IPR043129">
    <property type="entry name" value="ATPase_NBD"/>
</dbReference>
<dbReference type="RefSeq" id="WP_390274487.1">
    <property type="nucleotide sequence ID" value="NZ_JBHRSA010000056.1"/>
</dbReference>
<dbReference type="PANTHER" id="PTHR11735">
    <property type="entry name" value="TRNA N6-ADENOSINE THREONYLCARBAMOYLTRANSFERASE"/>
    <property type="match status" value="1"/>
</dbReference>
<organism evidence="2 3">
    <name type="scientific">Virgibacillus xinjiangensis</name>
    <dbReference type="NCBI Taxonomy" id="393090"/>
    <lineage>
        <taxon>Bacteria</taxon>
        <taxon>Bacillati</taxon>
        <taxon>Bacillota</taxon>
        <taxon>Bacilli</taxon>
        <taxon>Bacillales</taxon>
        <taxon>Bacillaceae</taxon>
        <taxon>Virgibacillus</taxon>
    </lineage>
</organism>
<proteinExistence type="predicted"/>
<keyword evidence="3" id="KW-1185">Reference proteome</keyword>
<keyword evidence="2" id="KW-0012">Acyltransferase</keyword>
<feature type="domain" description="Gcp-like" evidence="1">
    <location>
        <begin position="31"/>
        <end position="224"/>
    </location>
</feature>
<dbReference type="InterPro" id="IPR022496">
    <property type="entry name" value="T6A_TsaB"/>
</dbReference>